<dbReference type="GO" id="GO:0030246">
    <property type="term" value="F:carbohydrate binding"/>
    <property type="evidence" value="ECO:0007669"/>
    <property type="project" value="TreeGrafter"/>
</dbReference>
<dbReference type="PANTHER" id="PTHR33376">
    <property type="match status" value="1"/>
</dbReference>
<dbReference type="EMBL" id="AP023420">
    <property type="protein sequence ID" value="BCK84414.1"/>
    <property type="molecule type" value="Genomic_DNA"/>
</dbReference>
<keyword evidence="4" id="KW-1185">Reference proteome</keyword>
<dbReference type="InterPro" id="IPR004682">
    <property type="entry name" value="TRAP_DctP"/>
</dbReference>
<gene>
    <name evidence="3" type="ORF">MM59RIKEN_17330</name>
</gene>
<dbReference type="Proteomes" id="UP000679848">
    <property type="component" value="Chromosome"/>
</dbReference>
<dbReference type="InterPro" id="IPR018389">
    <property type="entry name" value="DctP_fam"/>
</dbReference>
<dbReference type="NCBIfam" id="TIGR00787">
    <property type="entry name" value="dctP"/>
    <property type="match status" value="1"/>
</dbReference>
<feature type="chain" id="PRO_5039301323" evidence="2">
    <location>
        <begin position="21"/>
        <end position="346"/>
    </location>
</feature>
<keyword evidence="1 2" id="KW-0732">Signal</keyword>
<dbReference type="NCBIfam" id="NF037995">
    <property type="entry name" value="TRAP_S1"/>
    <property type="match status" value="1"/>
</dbReference>
<dbReference type="Gene3D" id="3.40.190.170">
    <property type="entry name" value="Bacterial extracellular solute-binding protein, family 7"/>
    <property type="match status" value="1"/>
</dbReference>
<dbReference type="InterPro" id="IPR038404">
    <property type="entry name" value="TRAP_DctP_sf"/>
</dbReference>
<evidence type="ECO:0000313" key="3">
    <source>
        <dbReference type="EMBL" id="BCK84414.1"/>
    </source>
</evidence>
<dbReference type="RefSeq" id="WP_187031408.1">
    <property type="nucleotide sequence ID" value="NZ_AP023420.1"/>
</dbReference>
<evidence type="ECO:0000313" key="4">
    <source>
        <dbReference type="Proteomes" id="UP000679848"/>
    </source>
</evidence>
<dbReference type="GO" id="GO:0055085">
    <property type="term" value="P:transmembrane transport"/>
    <property type="evidence" value="ECO:0007669"/>
    <property type="project" value="InterPro"/>
</dbReference>
<evidence type="ECO:0000256" key="2">
    <source>
        <dbReference type="SAM" id="SignalP"/>
    </source>
</evidence>
<name>A0A810Q8W7_9FIRM</name>
<dbReference type="GO" id="GO:0030288">
    <property type="term" value="C:outer membrane-bounded periplasmic space"/>
    <property type="evidence" value="ECO:0007669"/>
    <property type="project" value="InterPro"/>
</dbReference>
<evidence type="ECO:0000256" key="1">
    <source>
        <dbReference type="ARBA" id="ARBA00022729"/>
    </source>
</evidence>
<dbReference type="PANTHER" id="PTHR33376:SF2">
    <property type="entry name" value="DICARBOXYLATE-BINDING PERIPLASMIC PROTEIN"/>
    <property type="match status" value="1"/>
</dbReference>
<dbReference type="KEGG" id="pfaa:MM59RIKEN_17330"/>
<feature type="signal peptide" evidence="2">
    <location>
        <begin position="1"/>
        <end position="20"/>
    </location>
</feature>
<dbReference type="PROSITE" id="PS51257">
    <property type="entry name" value="PROKAR_LIPOPROTEIN"/>
    <property type="match status" value="1"/>
</dbReference>
<proteinExistence type="predicted"/>
<dbReference type="PIRSF" id="PIRSF006470">
    <property type="entry name" value="DctB"/>
    <property type="match status" value="1"/>
</dbReference>
<dbReference type="Pfam" id="PF03480">
    <property type="entry name" value="DctP"/>
    <property type="match status" value="1"/>
</dbReference>
<reference evidence="3" key="1">
    <citation type="submission" date="2020-09" db="EMBL/GenBank/DDBJ databases">
        <title>New species isolated from human feces.</title>
        <authorList>
            <person name="Kitahara M."/>
            <person name="Shigeno Y."/>
            <person name="Shime M."/>
            <person name="Matsumoto Y."/>
            <person name="Nakamura S."/>
            <person name="Motooka D."/>
            <person name="Fukuoka S."/>
            <person name="Nishikawa H."/>
            <person name="Benno Y."/>
        </authorList>
    </citation>
    <scope>NUCLEOTIDE SEQUENCE</scope>
    <source>
        <strain evidence="3">MM59</strain>
    </source>
</reference>
<accession>A0A810Q8W7</accession>
<dbReference type="CDD" id="cd13675">
    <property type="entry name" value="PBP2_TRAP_SBP_like_5"/>
    <property type="match status" value="1"/>
</dbReference>
<dbReference type="AlphaFoldDB" id="A0A810Q8W7"/>
<protein>
    <submittedName>
        <fullName evidence="3">C4-dicarboxylate ABC transporter substrate-binding protein</fullName>
    </submittedName>
</protein>
<sequence>MKTKKLAAWFLSLAMALSLAACGGDSQTSGGETGDSTTADTSGGDAIVLRASHSCAISHPYQLGLEKFAELVDEKTNGAVQIDIFHSAQLGDERANIEDLQMGTLDIAVSSTGPLGNFVSDYLILDLPFLFTSYEHAHAVLDGEIGQNLMAKLDDIGIVGGAFWENGFREMTNSKHPINSVADCAGLKIRCMENQVHMDAFSALGMDPTPMAWSEVFTALQQGVIDGQENPIAVIYSNAVYEAQDYLAITNHVYSPSMILFSKPVFEGLDPAYQTALLEAAQEAAAYERSACEDSEAEQIAEMEAAGLEVTYPDTTEFQAAMAPVYEKYADQFGQENIDAIVNFEY</sequence>
<organism evidence="3 4">
    <name type="scientific">Pusillibacter faecalis</name>
    <dbReference type="NCBI Taxonomy" id="2714358"/>
    <lineage>
        <taxon>Bacteria</taxon>
        <taxon>Bacillati</taxon>
        <taxon>Bacillota</taxon>
        <taxon>Clostridia</taxon>
        <taxon>Eubacteriales</taxon>
        <taxon>Oscillospiraceae</taxon>
        <taxon>Pusillibacter</taxon>
    </lineage>
</organism>